<accession>A0ABQ1K3E4</accession>
<dbReference type="EMBL" id="BMJE01000006">
    <property type="protein sequence ID" value="GGB82966.1"/>
    <property type="molecule type" value="Genomic_DNA"/>
</dbReference>
<protein>
    <recommendedName>
        <fullName evidence="3">Htaa domain-containing protein</fullName>
    </recommendedName>
</protein>
<evidence type="ECO:0008006" key="3">
    <source>
        <dbReference type="Google" id="ProtNLM"/>
    </source>
</evidence>
<organism evidence="1 2">
    <name type="scientific">Flavobacterium suaedae</name>
    <dbReference type="NCBI Taxonomy" id="1767027"/>
    <lineage>
        <taxon>Bacteria</taxon>
        <taxon>Pseudomonadati</taxon>
        <taxon>Bacteroidota</taxon>
        <taxon>Flavobacteriia</taxon>
        <taxon>Flavobacteriales</taxon>
        <taxon>Flavobacteriaceae</taxon>
        <taxon>Flavobacterium</taxon>
    </lineage>
</organism>
<gene>
    <name evidence="1" type="ORF">GCM10007424_23740</name>
</gene>
<name>A0ABQ1K3E4_9FLAO</name>
<reference evidence="2" key="1">
    <citation type="journal article" date="2019" name="Int. J. Syst. Evol. Microbiol.">
        <title>The Global Catalogue of Microorganisms (GCM) 10K type strain sequencing project: providing services to taxonomists for standard genome sequencing and annotation.</title>
        <authorList>
            <consortium name="The Broad Institute Genomics Platform"/>
            <consortium name="The Broad Institute Genome Sequencing Center for Infectious Disease"/>
            <person name="Wu L."/>
            <person name="Ma J."/>
        </authorList>
    </citation>
    <scope>NUCLEOTIDE SEQUENCE [LARGE SCALE GENOMIC DNA]</scope>
    <source>
        <strain evidence="2">CGMCC 1.15461</strain>
    </source>
</reference>
<comment type="caution">
    <text evidence="1">The sequence shown here is derived from an EMBL/GenBank/DDBJ whole genome shotgun (WGS) entry which is preliminary data.</text>
</comment>
<keyword evidence="2" id="KW-1185">Reference proteome</keyword>
<sequence length="108" mass="11359">MGKWKIGYTEAKTVSYAASMDAVVKESRTILSVALTGNGTLNISSDARPFIGAEIIVKATSDATARDLTFGTGFTAPTLTGVINKTKVQHFVYDGSAFVPVATAIQID</sequence>
<dbReference type="Proteomes" id="UP000615760">
    <property type="component" value="Unassembled WGS sequence"/>
</dbReference>
<evidence type="ECO:0000313" key="2">
    <source>
        <dbReference type="Proteomes" id="UP000615760"/>
    </source>
</evidence>
<evidence type="ECO:0000313" key="1">
    <source>
        <dbReference type="EMBL" id="GGB82966.1"/>
    </source>
</evidence>
<dbReference type="RefSeq" id="WP_188621522.1">
    <property type="nucleotide sequence ID" value="NZ_BMJE01000006.1"/>
</dbReference>
<proteinExistence type="predicted"/>